<dbReference type="AlphaFoldDB" id="Q7NWL7"/>
<organism evidence="1 2">
    <name type="scientific">Chromobacterium violaceum (strain ATCC 12472 / DSM 30191 / JCM 1249 / CCUG 213 / NBRC 12614 / NCIMB 9131 / NCTC 9757 / MK)</name>
    <dbReference type="NCBI Taxonomy" id="243365"/>
    <lineage>
        <taxon>Bacteria</taxon>
        <taxon>Pseudomonadati</taxon>
        <taxon>Pseudomonadota</taxon>
        <taxon>Betaproteobacteria</taxon>
        <taxon>Neisseriales</taxon>
        <taxon>Chromobacteriaceae</taxon>
        <taxon>Chromobacterium</taxon>
    </lineage>
</organism>
<reference evidence="1 2" key="1">
    <citation type="journal article" date="2003" name="Proc. Natl. Acad. Sci. U.S.A.">
        <title>The complete genome sequence of Chromobacterium violaceum reveals remarkable and exploitable bacterial adaptability.</title>
        <authorList>
            <person name="Vasconcelos A.T.R."/>
            <person name="de Almeida D.F."/>
            <person name="Almeida F.C."/>
            <person name="de Almeida L.G.P."/>
            <person name="de Almeida R."/>
            <person name="Goncalves J.A.A."/>
            <person name="Andrade E.M."/>
            <person name="Antonio R.V."/>
            <person name="Araripe J."/>
            <person name="de Araujo M.F.F."/>
            <person name="Filho S.A."/>
            <person name="Azevedo V."/>
            <person name="Batista A.J."/>
            <person name="Bataus L.A.M."/>
            <person name="Batista J.S."/>
            <person name="Belo A."/>
            <person name="vander Berg C."/>
            <person name="Blamey J."/>
            <person name="Bogo M."/>
            <person name="Bonato S."/>
            <person name="Bordignon J."/>
            <person name="Brito C.A."/>
            <person name="Brocchi M."/>
            <person name="Burity H.A."/>
            <person name="Camargo A.A."/>
            <person name="Cardoso D.D.P."/>
            <person name="Carneiro N.P."/>
            <person name="Carraro D.M."/>
            <person name="Carvalho C.M.B."/>
            <person name="Cascardo J.C.M."/>
            <person name="Cavada B.S."/>
            <person name="Chueire L.M.O."/>
            <person name="Pasa T.B.C."/>
            <person name="Duran N."/>
            <person name="Fagundes N."/>
            <person name="Falcao C.L."/>
            <person name="Fantinatti F."/>
            <person name="Farias I.P."/>
            <person name="Felipe M.S.S."/>
            <person name="Ferrari L.P."/>
            <person name="Ferro J.A."/>
            <person name="Ferro M.I.T."/>
            <person name="Franco G.R."/>
            <person name="Freitas N.S.A."/>
            <person name="Furlan L.R."/>
            <person name="Gazzinelli R.T."/>
            <person name="Gomes E.A."/>
            <person name="Goncalves P.R."/>
            <person name="Grangeiro T.B."/>
            <person name="Grattapaglia D."/>
            <person name="Grisard E.C."/>
            <person name="Guimaraes C.T."/>
            <person name="Hanna E.S."/>
            <person name="Hungria M."/>
            <person name="Jardim S.N."/>
            <person name="Laurino J."/>
            <person name="Leoi L.C.T."/>
            <person name="Fassarella L."/>
            <person name="Lima A."/>
            <person name="Loureiro M.F."/>
            <person name="Lyra M.C.P."/>
            <person name="Macedo M."/>
            <person name="Madeira H.M.F."/>
            <person name="Manfio G.P."/>
            <person name="Maranhao A.Q."/>
            <person name="Martins W.S."/>
            <person name="di Mauro S.M.Z."/>
            <person name="de Medeiros S.R.B."/>
            <person name="Meissner R.D.V."/>
            <person name="Menck C.F.M."/>
            <person name="Moreira M.A.M."/>
            <person name="Nascimento F.F."/>
            <person name="Nicolas M.F."/>
            <person name="Oliveira J.G."/>
            <person name="Oliveira S.C."/>
            <person name="Paixao R.F.C."/>
            <person name="Parente J.A."/>
            <person name="Pedrosa F.O."/>
            <person name="Pena S.J.D."/>
            <person name="Perreira J.O."/>
            <person name="Perreira M."/>
            <person name="Pinto L.S.R.C."/>
            <person name="Pinto L.S."/>
            <person name="Porto J.I.R."/>
            <person name="Potrich D.P."/>
            <person name="Neto C.E.R."/>
            <person name="Reis A.M.M."/>
            <person name="Rigo L.U."/>
            <person name="Rondinelli E."/>
            <person name="dos Santos E.B.P."/>
            <person name="Santos F.R."/>
            <person name="Schneider M.P.C."/>
            <person name="Seuanez H.N."/>
            <person name="Silva A.M.R."/>
            <person name="da Silva A.L.C."/>
            <person name="Silva D.W."/>
            <person name="Silva R."/>
            <person name="Simoes I.C."/>
            <person name="Simon D."/>
            <person name="Soares C.M.A."/>
            <person name="Soares R.B.A."/>
            <person name="Souza E.M."/>
            <person name="Souza K.R.L."/>
            <person name="Souza R.C."/>
            <person name="Steffens M.B.R."/>
            <person name="Steindel M."/>
            <person name="Teixeira S.R."/>
            <person name="Urmenyi T."/>
            <person name="Vettore A."/>
            <person name="Wassem R."/>
            <person name="Zaha A."/>
            <person name="Simpson A.J.G."/>
        </authorList>
    </citation>
    <scope>NUCLEOTIDE SEQUENCE [LARGE SCALE GENOMIC DNA]</scope>
    <source>
        <strain evidence="2">ATCC 12472 / DSM 30191 / JCM 1249 / NBRC 12614 / NCIMB 9131 / NCTC 9757</strain>
    </source>
</reference>
<dbReference type="Proteomes" id="UP000001424">
    <property type="component" value="Chromosome"/>
</dbReference>
<evidence type="ECO:0000313" key="1">
    <source>
        <dbReference type="EMBL" id="AAQ59638.1"/>
    </source>
</evidence>
<gene>
    <name evidence="1" type="ordered locus">CV_1966</name>
</gene>
<evidence type="ECO:0000313" key="2">
    <source>
        <dbReference type="Proteomes" id="UP000001424"/>
    </source>
</evidence>
<dbReference type="RefSeq" id="WP_011135517.1">
    <property type="nucleotide sequence ID" value="NC_005085.1"/>
</dbReference>
<dbReference type="STRING" id="243365.CV_1966"/>
<accession>Q7NWL7</accession>
<sequence length="78" mass="7748">MQIRGAPLGVGIEGDVRHARWKLKLGSTPALVGQAGALSVMLGPPPVPLQAVSPPCAVVPLVASLAPLSAIAYGETAG</sequence>
<name>Q7NWL7_CHRVO</name>
<dbReference type="EMBL" id="AE016825">
    <property type="protein sequence ID" value="AAQ59638.1"/>
    <property type="molecule type" value="Genomic_DNA"/>
</dbReference>
<dbReference type="KEGG" id="cvi:CV_1966"/>
<keyword evidence="2" id="KW-1185">Reference proteome</keyword>
<dbReference type="HOGENOM" id="CLU_2615610_0_0_4"/>
<proteinExistence type="predicted"/>
<protein>
    <submittedName>
        <fullName evidence="1">Uncharacterized protein</fullName>
    </submittedName>
</protein>